<keyword evidence="2" id="KW-0813">Transport</keyword>
<evidence type="ECO:0000256" key="4">
    <source>
        <dbReference type="ARBA" id="ARBA00022692"/>
    </source>
</evidence>
<dbReference type="GO" id="GO:0005886">
    <property type="term" value="C:plasma membrane"/>
    <property type="evidence" value="ECO:0007669"/>
    <property type="project" value="UniProtKB-SubCell"/>
</dbReference>
<dbReference type="CDD" id="cd17321">
    <property type="entry name" value="MFS_MMR_MDR_like"/>
    <property type="match status" value="1"/>
</dbReference>
<dbReference type="Gene3D" id="1.20.1250.20">
    <property type="entry name" value="MFS general substrate transporter like domains"/>
    <property type="match status" value="1"/>
</dbReference>
<dbReference type="InterPro" id="IPR020846">
    <property type="entry name" value="MFS_dom"/>
</dbReference>
<sequence>MTDRTISGTDSSGNATQHGLGVRALLTLITVCAAQFMIAMDFSIVTVALPAIGSGLNFGGPDELQWVVTAFILPTAGFLLLFGRLSDLVGRRRLFLAGMVIVTTFSLMAGLATMPWTLITARAGQGVGSAMVGATALALLTALFPEGPRRDKALGISGAVLSSGFVVGTIGGGVITEGLSWRWTMIILVFMGVLVLLGAVSLLPRQEERRPARLDVPGALLVTGGMLALVYGISTVGSTGWTNPFAVSLLLAAAILLSTFRYVEGRREAPLVPPSILRRRSVTWGGLAGLVTFGMCGGTTVLLSLYLQDVLLWSPLATGVGFLAEGVAAILAAILAPRFIAALGGPRILLIGLLVQGFGTSAMLLLPEEGDLTLLLLTTSALGFGHVLAVVSFLGIMTSGVSAADQGLVGGLAQTAQHVGSAVGVAMLAAVVASTTVGATGTAATSSAAGIRAGLFVGASVTLIGALVTGLFLRGPAVGHSPRPENRRLGGVFGGRGGHSDPEGEPGRAVD</sequence>
<dbReference type="PANTHER" id="PTHR42718">
    <property type="entry name" value="MAJOR FACILITATOR SUPERFAMILY MULTIDRUG TRANSPORTER MFSC"/>
    <property type="match status" value="1"/>
</dbReference>
<dbReference type="RefSeq" id="WP_093941913.1">
    <property type="nucleotide sequence ID" value="NZ_CP022521.1"/>
</dbReference>
<keyword evidence="3" id="KW-1003">Cell membrane</keyword>
<dbReference type="Gene3D" id="1.20.1720.10">
    <property type="entry name" value="Multidrug resistance protein D"/>
    <property type="match status" value="1"/>
</dbReference>
<evidence type="ECO:0000256" key="2">
    <source>
        <dbReference type="ARBA" id="ARBA00022448"/>
    </source>
</evidence>
<feature type="transmembrane region" description="Helical" evidence="8">
    <location>
        <begin position="348"/>
        <end position="366"/>
    </location>
</feature>
<gene>
    <name evidence="9" type="primary">efpA3</name>
    <name evidence="9" type="ORF">AHOG_14855</name>
</gene>
<dbReference type="SUPFAM" id="SSF103473">
    <property type="entry name" value="MFS general substrate transporter"/>
    <property type="match status" value="2"/>
</dbReference>
<feature type="transmembrane region" description="Helical" evidence="8">
    <location>
        <begin position="313"/>
        <end position="336"/>
    </location>
</feature>
<feature type="transmembrane region" description="Helical" evidence="8">
    <location>
        <begin position="25"/>
        <end position="52"/>
    </location>
</feature>
<evidence type="ECO:0000256" key="5">
    <source>
        <dbReference type="ARBA" id="ARBA00022989"/>
    </source>
</evidence>
<feature type="transmembrane region" description="Helical" evidence="8">
    <location>
        <begin position="94"/>
        <end position="114"/>
    </location>
</feature>
<keyword evidence="10" id="KW-1185">Reference proteome</keyword>
<feature type="transmembrane region" description="Helical" evidence="8">
    <location>
        <begin position="64"/>
        <end position="82"/>
    </location>
</feature>
<feature type="transmembrane region" description="Helical" evidence="8">
    <location>
        <begin position="372"/>
        <end position="397"/>
    </location>
</feature>
<dbReference type="GO" id="GO:0022857">
    <property type="term" value="F:transmembrane transporter activity"/>
    <property type="evidence" value="ECO:0007669"/>
    <property type="project" value="InterPro"/>
</dbReference>
<evidence type="ECO:0000256" key="8">
    <source>
        <dbReference type="SAM" id="Phobius"/>
    </source>
</evidence>
<dbReference type="PROSITE" id="PS50850">
    <property type="entry name" value="MFS"/>
    <property type="match status" value="1"/>
</dbReference>
<dbReference type="EMBL" id="CP022521">
    <property type="protein sequence ID" value="ASO20612.1"/>
    <property type="molecule type" value="Genomic_DNA"/>
</dbReference>
<dbReference type="PANTHER" id="PTHR42718:SF46">
    <property type="entry name" value="BLR6921 PROTEIN"/>
    <property type="match status" value="1"/>
</dbReference>
<dbReference type="InterPro" id="IPR011701">
    <property type="entry name" value="MFS"/>
</dbReference>
<dbReference type="Pfam" id="PF07690">
    <property type="entry name" value="MFS_1"/>
    <property type="match status" value="1"/>
</dbReference>
<feature type="transmembrane region" description="Helical" evidence="8">
    <location>
        <begin position="451"/>
        <end position="473"/>
    </location>
</feature>
<evidence type="ECO:0000256" key="3">
    <source>
        <dbReference type="ARBA" id="ARBA00022475"/>
    </source>
</evidence>
<dbReference type="AlphaFoldDB" id="A0A221W414"/>
<feature type="transmembrane region" description="Helical" evidence="8">
    <location>
        <begin position="284"/>
        <end position="307"/>
    </location>
</feature>
<dbReference type="InterPro" id="IPR036259">
    <property type="entry name" value="MFS_trans_sf"/>
</dbReference>
<keyword evidence="6 8" id="KW-0472">Membrane</keyword>
<dbReference type="OrthoDB" id="7375466at2"/>
<feature type="transmembrane region" description="Helical" evidence="8">
    <location>
        <begin position="245"/>
        <end position="263"/>
    </location>
</feature>
<keyword evidence="4 8" id="KW-0812">Transmembrane</keyword>
<evidence type="ECO:0000313" key="9">
    <source>
        <dbReference type="EMBL" id="ASO20612.1"/>
    </source>
</evidence>
<feature type="transmembrane region" description="Helical" evidence="8">
    <location>
        <begin position="181"/>
        <end position="202"/>
    </location>
</feature>
<accession>A0A221W414</accession>
<reference evidence="9 10" key="1">
    <citation type="submission" date="2017-07" db="EMBL/GenBank/DDBJ databases">
        <title>Complete genome sequence of Actinoalloteichus hoggarensis DSM 45943, type strain of Actinoalloteichus hoggarensis.</title>
        <authorList>
            <person name="Ruckert C."/>
            <person name="Nouioui I."/>
            <person name="Willmese J."/>
            <person name="van Wezel G."/>
            <person name="Klenk H.-P."/>
            <person name="Kalinowski J."/>
            <person name="Zotchev S.B."/>
        </authorList>
    </citation>
    <scope>NUCLEOTIDE SEQUENCE [LARGE SCALE GENOMIC DNA]</scope>
    <source>
        <strain evidence="9 10">DSM 45943</strain>
    </source>
</reference>
<feature type="transmembrane region" description="Helical" evidence="8">
    <location>
        <begin position="418"/>
        <end position="439"/>
    </location>
</feature>
<organism evidence="9 10">
    <name type="scientific">Actinoalloteichus hoggarensis</name>
    <dbReference type="NCBI Taxonomy" id="1470176"/>
    <lineage>
        <taxon>Bacteria</taxon>
        <taxon>Bacillati</taxon>
        <taxon>Actinomycetota</taxon>
        <taxon>Actinomycetes</taxon>
        <taxon>Pseudonocardiales</taxon>
        <taxon>Pseudonocardiaceae</taxon>
        <taxon>Actinoalloteichus</taxon>
    </lineage>
</organism>
<keyword evidence="5 8" id="KW-1133">Transmembrane helix</keyword>
<feature type="transmembrane region" description="Helical" evidence="8">
    <location>
        <begin position="156"/>
        <end position="175"/>
    </location>
</feature>
<name>A0A221W414_9PSEU</name>
<dbReference type="KEGG" id="ahg:AHOG_14855"/>
<dbReference type="Proteomes" id="UP000204221">
    <property type="component" value="Chromosome"/>
</dbReference>
<feature type="region of interest" description="Disordered" evidence="7">
    <location>
        <begin position="479"/>
        <end position="511"/>
    </location>
</feature>
<evidence type="ECO:0000256" key="7">
    <source>
        <dbReference type="SAM" id="MobiDB-lite"/>
    </source>
</evidence>
<evidence type="ECO:0000313" key="10">
    <source>
        <dbReference type="Proteomes" id="UP000204221"/>
    </source>
</evidence>
<evidence type="ECO:0000256" key="6">
    <source>
        <dbReference type="ARBA" id="ARBA00023136"/>
    </source>
</evidence>
<feature type="transmembrane region" description="Helical" evidence="8">
    <location>
        <begin position="126"/>
        <end position="144"/>
    </location>
</feature>
<feature type="compositionally biased region" description="Basic and acidic residues" evidence="7">
    <location>
        <begin position="498"/>
        <end position="511"/>
    </location>
</feature>
<evidence type="ECO:0000256" key="1">
    <source>
        <dbReference type="ARBA" id="ARBA00004651"/>
    </source>
</evidence>
<feature type="transmembrane region" description="Helical" evidence="8">
    <location>
        <begin position="214"/>
        <end position="233"/>
    </location>
</feature>
<comment type="subcellular location">
    <subcellularLocation>
        <location evidence="1">Cell membrane</location>
        <topology evidence="1">Multi-pass membrane protein</topology>
    </subcellularLocation>
</comment>
<protein>
    <submittedName>
        <fullName evidence="9">Putative MFS-type transporter EfpA</fullName>
    </submittedName>
</protein>
<proteinExistence type="predicted"/>